<dbReference type="RefSeq" id="XP_004024013.1">
    <property type="nucleotide sequence ID" value="XM_004023964.1"/>
</dbReference>
<evidence type="ECO:0000313" key="2">
    <source>
        <dbReference type="Proteomes" id="UP000008983"/>
    </source>
</evidence>
<gene>
    <name evidence="1" type="ORF">IMG5_201540</name>
</gene>
<reference evidence="1 2" key="1">
    <citation type="submission" date="2011-07" db="EMBL/GenBank/DDBJ databases">
        <authorList>
            <person name="Coyne R."/>
            <person name="Brami D."/>
            <person name="Johnson J."/>
            <person name="Hostetler J."/>
            <person name="Hannick L."/>
            <person name="Clark T."/>
            <person name="Cassidy-Hanley D."/>
            <person name="Inman J."/>
        </authorList>
    </citation>
    <scope>NUCLEOTIDE SEQUENCE [LARGE SCALE GENOMIC DNA]</scope>
    <source>
        <strain evidence="1 2">G5</strain>
    </source>
</reference>
<dbReference type="InParanoid" id="G0R5V2"/>
<accession>G0R5V2</accession>
<organism evidence="1 2">
    <name type="scientific">Ichthyophthirius multifiliis</name>
    <name type="common">White spot disease agent</name>
    <name type="synonym">Ich</name>
    <dbReference type="NCBI Taxonomy" id="5932"/>
    <lineage>
        <taxon>Eukaryota</taxon>
        <taxon>Sar</taxon>
        <taxon>Alveolata</taxon>
        <taxon>Ciliophora</taxon>
        <taxon>Intramacronucleata</taxon>
        <taxon>Oligohymenophorea</taxon>
        <taxon>Hymenostomatida</taxon>
        <taxon>Ophryoglenina</taxon>
        <taxon>Ichthyophthirius</taxon>
    </lineage>
</organism>
<dbReference type="EMBL" id="GL984387">
    <property type="protein sequence ID" value="EGR27129.1"/>
    <property type="molecule type" value="Genomic_DNA"/>
</dbReference>
<dbReference type="OrthoDB" id="286277at2759"/>
<name>G0R5V2_ICHMU</name>
<proteinExistence type="predicted"/>
<dbReference type="GeneID" id="14903163"/>
<evidence type="ECO:0000313" key="1">
    <source>
        <dbReference type="EMBL" id="EGR27129.1"/>
    </source>
</evidence>
<sequence>MPPKKKIDPELQQQQFEQYLQTDEYKKWEELNYHFKKYDRVTETTVDINGPWQPFFDELMSFFTLLKIKTGKIKELKHEYIRSFFSLEMIKKEKKFTSIQMESEQLPLNSMQMMLGHQGINIVQLQKQQDLEDSTTFNAQTYLIVKKTYKKLFKSFLNISINTANLDIRKFMNLQCLKYQNLFQILYKQIHNQFYLIQNIKMNQIKKQLFFYFFFKQINIRFALSNQKQLQKNTVQPYKKQSVYFRKKTKLLNQSQLQI</sequence>
<protein>
    <submittedName>
        <fullName evidence="1">Uncharacterized protein</fullName>
    </submittedName>
</protein>
<keyword evidence="2" id="KW-1185">Reference proteome</keyword>
<dbReference type="AlphaFoldDB" id="G0R5V2"/>
<dbReference type="Proteomes" id="UP000008983">
    <property type="component" value="Unassembled WGS sequence"/>
</dbReference>